<dbReference type="EMBL" id="LAZR01015377">
    <property type="protein sequence ID" value="KKM13447.1"/>
    <property type="molecule type" value="Genomic_DNA"/>
</dbReference>
<accession>A0A0F9HE26</accession>
<dbReference type="AlphaFoldDB" id="A0A0F9HE26"/>
<protein>
    <submittedName>
        <fullName evidence="1">Uncharacterized protein</fullName>
    </submittedName>
</protein>
<comment type="caution">
    <text evidence="1">The sequence shown here is derived from an EMBL/GenBank/DDBJ whole genome shotgun (WGS) entry which is preliminary data.</text>
</comment>
<evidence type="ECO:0000313" key="1">
    <source>
        <dbReference type="EMBL" id="KKM13447.1"/>
    </source>
</evidence>
<name>A0A0F9HE26_9ZZZZ</name>
<sequence>MPPSKRRPTLGKPHFVRRVQEQILGKRDLERTGYGHLEPKTKPPTTKGATFAMRLMEEKFGIPIIEIIGHGSNVEVGNFLNLHPSTISKWRLRLGLR</sequence>
<gene>
    <name evidence="1" type="ORF">LCGC14_1716110</name>
</gene>
<reference evidence="1" key="1">
    <citation type="journal article" date="2015" name="Nature">
        <title>Complex archaea that bridge the gap between prokaryotes and eukaryotes.</title>
        <authorList>
            <person name="Spang A."/>
            <person name="Saw J.H."/>
            <person name="Jorgensen S.L."/>
            <person name="Zaremba-Niedzwiedzka K."/>
            <person name="Martijn J."/>
            <person name="Lind A.E."/>
            <person name="van Eijk R."/>
            <person name="Schleper C."/>
            <person name="Guy L."/>
            <person name="Ettema T.J."/>
        </authorList>
    </citation>
    <scope>NUCLEOTIDE SEQUENCE</scope>
</reference>
<organism evidence="1">
    <name type="scientific">marine sediment metagenome</name>
    <dbReference type="NCBI Taxonomy" id="412755"/>
    <lineage>
        <taxon>unclassified sequences</taxon>
        <taxon>metagenomes</taxon>
        <taxon>ecological metagenomes</taxon>
    </lineage>
</organism>
<proteinExistence type="predicted"/>